<organism evidence="4 5">
    <name type="scientific">Geosporobacter ferrireducens</name>
    <dbReference type="NCBI Taxonomy" id="1424294"/>
    <lineage>
        <taxon>Bacteria</taxon>
        <taxon>Bacillati</taxon>
        <taxon>Bacillota</taxon>
        <taxon>Clostridia</taxon>
        <taxon>Peptostreptococcales</taxon>
        <taxon>Thermotaleaceae</taxon>
        <taxon>Geosporobacter</taxon>
    </lineage>
</organism>
<gene>
    <name evidence="4" type="ORF">Gferi_10200</name>
</gene>
<dbReference type="InterPro" id="IPR002110">
    <property type="entry name" value="Ankyrin_rpt"/>
</dbReference>
<dbReference type="PROSITE" id="PS50297">
    <property type="entry name" value="ANK_REP_REGION"/>
    <property type="match status" value="1"/>
</dbReference>
<protein>
    <submittedName>
        <fullName evidence="4">Uncharacterized protein</fullName>
    </submittedName>
</protein>
<dbReference type="Pfam" id="PF12796">
    <property type="entry name" value="Ank_2"/>
    <property type="match status" value="1"/>
</dbReference>
<keyword evidence="5" id="KW-1185">Reference proteome</keyword>
<evidence type="ECO:0000256" key="1">
    <source>
        <dbReference type="ARBA" id="ARBA00022737"/>
    </source>
</evidence>
<evidence type="ECO:0000256" key="2">
    <source>
        <dbReference type="ARBA" id="ARBA00023043"/>
    </source>
</evidence>
<keyword evidence="1" id="KW-0677">Repeat</keyword>
<dbReference type="KEGG" id="gfe:Gferi_10200"/>
<dbReference type="SMART" id="SM00248">
    <property type="entry name" value="ANK"/>
    <property type="match status" value="3"/>
</dbReference>
<dbReference type="GO" id="GO:0000976">
    <property type="term" value="F:transcription cis-regulatory region binding"/>
    <property type="evidence" value="ECO:0007669"/>
    <property type="project" value="TreeGrafter"/>
</dbReference>
<reference evidence="4 5" key="1">
    <citation type="submission" date="2016-09" db="EMBL/GenBank/DDBJ databases">
        <title>Genomic analysis reveals versatility of anaerobic energy metabolism of Geosporobacter ferrireducens IRF9 of phylum Firmicutes.</title>
        <authorList>
            <person name="Kim S.-J."/>
        </authorList>
    </citation>
    <scope>NUCLEOTIDE SEQUENCE [LARGE SCALE GENOMIC DNA]</scope>
    <source>
        <strain evidence="4 5">IRF9</strain>
    </source>
</reference>
<dbReference type="SUPFAM" id="SSF48403">
    <property type="entry name" value="Ankyrin repeat"/>
    <property type="match status" value="1"/>
</dbReference>
<sequence>MDTVNIAKAVRSAIKEGNVEKVRELIGTNNEILNLMTPFGTWLHVAASHGKLEIVKYLINAGLDVNIKGGTFNAGAINRAASEGHVEIVKYLMDCDAELDVSEPDRNPLFAAIYGGHKDIAKRLIDSGIDTSIKYSGENMTNMDAYAFAIERGQKEIAVLLENR</sequence>
<feature type="repeat" description="ANK" evidence="3">
    <location>
        <begin position="41"/>
        <end position="70"/>
    </location>
</feature>
<evidence type="ECO:0000313" key="4">
    <source>
        <dbReference type="EMBL" id="AOT69921.1"/>
    </source>
</evidence>
<dbReference type="STRING" id="1424294.Gferi_10200"/>
<dbReference type="EMBL" id="CP017269">
    <property type="protein sequence ID" value="AOT69921.1"/>
    <property type="molecule type" value="Genomic_DNA"/>
</dbReference>
<dbReference type="GO" id="GO:0045944">
    <property type="term" value="P:positive regulation of transcription by RNA polymerase II"/>
    <property type="evidence" value="ECO:0007669"/>
    <property type="project" value="TreeGrafter"/>
</dbReference>
<dbReference type="Pfam" id="PF00023">
    <property type="entry name" value="Ank"/>
    <property type="match status" value="1"/>
</dbReference>
<dbReference type="InterPro" id="IPR050663">
    <property type="entry name" value="Ankyrin-SOCS_Box"/>
</dbReference>
<keyword evidence="2 3" id="KW-0040">ANK repeat</keyword>
<accession>A0A1D8GG89</accession>
<dbReference type="Proteomes" id="UP000095743">
    <property type="component" value="Chromosome"/>
</dbReference>
<evidence type="ECO:0000256" key="3">
    <source>
        <dbReference type="PROSITE-ProRule" id="PRU00023"/>
    </source>
</evidence>
<dbReference type="OrthoDB" id="2002955at2"/>
<evidence type="ECO:0000313" key="5">
    <source>
        <dbReference type="Proteomes" id="UP000095743"/>
    </source>
</evidence>
<name>A0A1D8GG89_9FIRM</name>
<proteinExistence type="predicted"/>
<dbReference type="InterPro" id="IPR036770">
    <property type="entry name" value="Ankyrin_rpt-contain_sf"/>
</dbReference>
<dbReference type="RefSeq" id="WP_069976101.1">
    <property type="nucleotide sequence ID" value="NZ_CP017269.1"/>
</dbReference>
<dbReference type="Gene3D" id="1.25.40.20">
    <property type="entry name" value="Ankyrin repeat-containing domain"/>
    <property type="match status" value="1"/>
</dbReference>
<dbReference type="PANTHER" id="PTHR24193:SF121">
    <property type="entry name" value="ADA2A-CONTAINING COMPLEX COMPONENT 3, ISOFORM D"/>
    <property type="match status" value="1"/>
</dbReference>
<dbReference type="PROSITE" id="PS50088">
    <property type="entry name" value="ANK_REPEAT"/>
    <property type="match status" value="1"/>
</dbReference>
<dbReference type="PANTHER" id="PTHR24193">
    <property type="entry name" value="ANKYRIN REPEAT PROTEIN"/>
    <property type="match status" value="1"/>
</dbReference>
<dbReference type="AlphaFoldDB" id="A0A1D8GG89"/>